<feature type="active site" description="Proton acceptor" evidence="1">
    <location>
        <position position="497"/>
    </location>
</feature>
<feature type="domain" description="ENPP1-3/EXOG-like endonuclease/phosphodiesterase" evidence="3">
    <location>
        <begin position="433"/>
        <end position="642"/>
    </location>
</feature>
<dbReference type="InterPro" id="IPR009003">
    <property type="entry name" value="Peptidase_S1_PA"/>
</dbReference>
<protein>
    <submittedName>
        <fullName evidence="5">Endonuclease G</fullName>
    </submittedName>
</protein>
<proteinExistence type="predicted"/>
<dbReference type="InterPro" id="IPR044925">
    <property type="entry name" value="His-Me_finger_sf"/>
</dbReference>
<dbReference type="GO" id="GO:0016787">
    <property type="term" value="F:hydrolase activity"/>
    <property type="evidence" value="ECO:0007669"/>
    <property type="project" value="InterPro"/>
</dbReference>
<keyword evidence="5" id="KW-0540">Nuclease</keyword>
<evidence type="ECO:0000256" key="1">
    <source>
        <dbReference type="PIRSR" id="PIRSR640255-1"/>
    </source>
</evidence>
<sequence length="663" mass="74195">MKSLFPMFQVERFITGDRQEVTACLNMDFILKNGGEVMNGHSNLRNIFADKKVMEEIQNRFGSGSGKTELESAVTDGSLVNLDVLLDGNESALSPGDAPTTQLEAIIEFIGRPPLLIQDGEWETPVLDEVRQRVEQNKEGLLQAIPKVGRVEILGIAKYRPFIGTAWMIDEDVMVTNRHVAELFATRIGNHFTFRHHTSGGPYQVQVDFLREHERTAEFQARIKEVIFLEESSSVRPDMALVRLDGDGLTLPEPLLLDGANPSFDMDIAVIGYPAQDSRSDFFRMERIFNGIYNVKRLSPGKVKGVDFDGKRLLHDCTTLGGNSGSCVLNAETGRVCGLHFAGEYRVRNYAVSVGWLKSRLAEINGSVSVAFQGLPGLPNPDLPVPPPVEAVTNKEGYDPDFLQADIPVSLPTVPDRDLIAPAQGSDDGVLRYTHFSIVMHKERRLPFFTACNINGGLLYKIPRGQDHWRLDERLEDHENRQTGEGLYRNNPLDRGHLVRRLDPAWGETREEAKQAEQDTFFFTNCAPQHSRINRGAWLSLEDYVLSNTGTHDLKVCVFTGPVLAETDPEYRGVLIPREFWKVLVVRNTFTGQLSVAAYLLSQAEYLGDLEFVFGEFRTYQVPLSVIEGKTGLRFGELADYDSMQSIEGIPYRIISSGTDIVI</sequence>
<dbReference type="Gene3D" id="2.40.10.10">
    <property type="entry name" value="Trypsin-like serine proteases"/>
    <property type="match status" value="2"/>
</dbReference>
<feature type="binding site" evidence="2">
    <location>
        <position position="534"/>
    </location>
    <ligand>
        <name>Mg(2+)</name>
        <dbReference type="ChEBI" id="CHEBI:18420"/>
        <note>catalytic</note>
    </ligand>
</feature>
<dbReference type="SMART" id="SM00477">
    <property type="entry name" value="NUC"/>
    <property type="match status" value="1"/>
</dbReference>
<reference evidence="5 6" key="1">
    <citation type="submission" date="2017-01" db="EMBL/GenBank/DDBJ databases">
        <title>The cable genome- insights into the physiology and evolution of filamentous bacteria capable of sulfide oxidation via long distance electron transfer.</title>
        <authorList>
            <person name="Schreiber L."/>
            <person name="Bjerg J.T."/>
            <person name="Boggild A."/>
            <person name="Van De Vossenberg J."/>
            <person name="Meysman F."/>
            <person name="Nielsen L.P."/>
            <person name="Schramm A."/>
            <person name="Kjeldsen K.U."/>
        </authorList>
    </citation>
    <scope>NUCLEOTIDE SEQUENCE [LARGE SCALE GENOMIC DNA]</scope>
    <source>
        <strain evidence="5">MCF</strain>
    </source>
</reference>
<dbReference type="GO" id="GO:0003676">
    <property type="term" value="F:nucleic acid binding"/>
    <property type="evidence" value="ECO:0007669"/>
    <property type="project" value="InterPro"/>
</dbReference>
<dbReference type="SUPFAM" id="SSF54060">
    <property type="entry name" value="His-Me finger endonucleases"/>
    <property type="match status" value="1"/>
</dbReference>
<dbReference type="InterPro" id="IPR001604">
    <property type="entry name" value="Endo_G_ENPP1-like_dom"/>
</dbReference>
<dbReference type="CDD" id="cd00091">
    <property type="entry name" value="NUC"/>
    <property type="match status" value="1"/>
</dbReference>
<evidence type="ECO:0000259" key="3">
    <source>
        <dbReference type="SMART" id="SM00477"/>
    </source>
</evidence>
<dbReference type="PANTHER" id="PTHR13966:SF5">
    <property type="entry name" value="ENDONUCLEASE G, MITOCHONDRIAL"/>
    <property type="match status" value="1"/>
</dbReference>
<dbReference type="InterPro" id="IPR043504">
    <property type="entry name" value="Peptidase_S1_PA_chymotrypsin"/>
</dbReference>
<dbReference type="Gene3D" id="3.40.570.10">
    <property type="entry name" value="Extracellular Endonuclease, subunit A"/>
    <property type="match status" value="1"/>
</dbReference>
<keyword evidence="6" id="KW-1185">Reference proteome</keyword>
<dbReference type="SMART" id="SM00892">
    <property type="entry name" value="Endonuclease_NS"/>
    <property type="match status" value="1"/>
</dbReference>
<dbReference type="InterPro" id="IPR020821">
    <property type="entry name" value="ENPP1-3/EXOG-like_nuc-like"/>
</dbReference>
<dbReference type="Pfam" id="PF13365">
    <property type="entry name" value="Trypsin_2"/>
    <property type="match status" value="1"/>
</dbReference>
<keyword evidence="5" id="KW-0255">Endonuclease</keyword>
<dbReference type="SUPFAM" id="SSF50494">
    <property type="entry name" value="Trypsin-like serine proteases"/>
    <property type="match status" value="1"/>
</dbReference>
<dbReference type="InterPro" id="IPR044929">
    <property type="entry name" value="DNA/RNA_non-sp_Endonuclease_sf"/>
</dbReference>
<keyword evidence="2" id="KW-0479">Metal-binding</keyword>
<organism evidence="5 6">
    <name type="scientific">Candidatus Electrothrix aarhusensis</name>
    <dbReference type="NCBI Taxonomy" id="1859131"/>
    <lineage>
        <taxon>Bacteria</taxon>
        <taxon>Pseudomonadati</taxon>
        <taxon>Thermodesulfobacteriota</taxon>
        <taxon>Desulfobulbia</taxon>
        <taxon>Desulfobulbales</taxon>
        <taxon>Desulfobulbaceae</taxon>
        <taxon>Candidatus Electrothrix</taxon>
    </lineage>
</organism>
<gene>
    <name evidence="5" type="ORF">H206_03290</name>
</gene>
<dbReference type="InterPro" id="IPR040255">
    <property type="entry name" value="Non-specific_endonuclease"/>
</dbReference>
<evidence type="ECO:0000259" key="4">
    <source>
        <dbReference type="SMART" id="SM00892"/>
    </source>
</evidence>
<name>A0A444IQ96_9BACT</name>
<dbReference type="AlphaFoldDB" id="A0A444IQ96"/>
<dbReference type="Proteomes" id="UP000287853">
    <property type="component" value="Unassembled WGS sequence"/>
</dbReference>
<evidence type="ECO:0000313" key="6">
    <source>
        <dbReference type="Proteomes" id="UP000287853"/>
    </source>
</evidence>
<evidence type="ECO:0000256" key="2">
    <source>
        <dbReference type="PIRSR" id="PIRSR640255-2"/>
    </source>
</evidence>
<comment type="caution">
    <text evidence="5">The sequence shown here is derived from an EMBL/GenBank/DDBJ whole genome shotgun (WGS) entry which is preliminary data.</text>
</comment>
<dbReference type="Pfam" id="PF01223">
    <property type="entry name" value="Endonuclease_NS"/>
    <property type="match status" value="1"/>
</dbReference>
<accession>A0A444IQ96</accession>
<keyword evidence="5" id="KW-0378">Hydrolase</keyword>
<dbReference type="GO" id="GO:0046872">
    <property type="term" value="F:metal ion binding"/>
    <property type="evidence" value="ECO:0007669"/>
    <property type="project" value="UniProtKB-KW"/>
</dbReference>
<dbReference type="GO" id="GO:0004519">
    <property type="term" value="F:endonuclease activity"/>
    <property type="evidence" value="ECO:0007669"/>
    <property type="project" value="UniProtKB-KW"/>
</dbReference>
<feature type="domain" description="DNA/RNA non-specific endonuclease/pyrophosphatase/phosphodiesterase" evidence="4">
    <location>
        <begin position="432"/>
        <end position="642"/>
    </location>
</feature>
<dbReference type="PANTHER" id="PTHR13966">
    <property type="entry name" value="ENDONUCLEASE RELATED"/>
    <property type="match status" value="1"/>
</dbReference>
<dbReference type="EMBL" id="MTKO01000136">
    <property type="protein sequence ID" value="RWX42983.1"/>
    <property type="molecule type" value="Genomic_DNA"/>
</dbReference>
<evidence type="ECO:0000313" key="5">
    <source>
        <dbReference type="EMBL" id="RWX42983.1"/>
    </source>
</evidence>